<sequence length="197" mass="22115">MKRLGCEDMHSQKEPDINLLQSAEKARTTNVICEQNKMKASQKEDGKSSLVVVQPRKRRIFALLKSLGLRRAQDHEYSGTPQKKSVLRGEKACGTTEDIDTFEESTDDDLDIDHVDDDDVENELEIHNTYEDNSENDLGSVTSVHTFELDTHSDEMKTVPVGPIQEDKDVEKGPFLTWRDGPACKGQGHKNIIGSDC</sequence>
<reference evidence="1" key="7">
    <citation type="journal article" date="2005" name="Science">
        <title>The Transcriptional Landscape of the Mammalian Genome.</title>
        <authorList>
            <consortium name="The FANTOM Consortium"/>
            <consortium name="Riken Genome Exploration Research Group and Genome Science Group (Genome Network Project Core Group)"/>
        </authorList>
    </citation>
    <scope>NUCLEOTIDE SEQUENCE</scope>
    <source>
        <strain evidence="1">C57BL/6J</strain>
        <tissue evidence="1">Testis</tissue>
    </source>
</reference>
<reference evidence="1" key="5">
    <citation type="journal article" date="2001" name="Nature">
        <title>Functional annotation of a full-length mouse cDNA collection.</title>
        <authorList>
            <consortium name="The RIKEN Genome Exploration Research Group Phase II Team and the FANTOM Consortium"/>
        </authorList>
    </citation>
    <scope>NUCLEOTIDE SEQUENCE</scope>
    <source>
        <strain evidence="1">C57BL/6J</strain>
        <tissue evidence="1">Testis</tissue>
    </source>
</reference>
<dbReference type="AGR" id="MGI:1922508"/>
<reference evidence="1" key="6">
    <citation type="journal article" date="2002" name="Nature">
        <title>Analysis of the mouse transcriptome based on functional annotation of 60,770 full-length cDNAs.</title>
        <authorList>
            <consortium name="The FANTOM Consortium and the RIKEN Genome Exploration Research Group Phase I and II Team"/>
        </authorList>
    </citation>
    <scope>NUCLEOTIDE SEQUENCE</scope>
    <source>
        <strain evidence="1">C57BL/6J</strain>
        <tissue evidence="1">Testis</tissue>
    </source>
</reference>
<reference evidence="1" key="1">
    <citation type="journal article" date="1999" name="Methods Enzymol.">
        <title>High-efficiency full-length cDNA cloning.</title>
        <authorList>
            <person name="Carninci P."/>
            <person name="Hayashizaki Y."/>
        </authorList>
    </citation>
    <scope>NUCLEOTIDE SEQUENCE</scope>
    <source>
        <strain evidence="1">C57BL/6J</strain>
        <tissue evidence="1">Testis</tissue>
    </source>
</reference>
<dbReference type="EMBL" id="AK016210">
    <property type="protein sequence ID" value="BAC25476.1"/>
    <property type="molecule type" value="mRNA"/>
</dbReference>
<dbReference type="OrthoDB" id="10551809at2759"/>
<evidence type="ECO:0000313" key="1">
    <source>
        <dbReference type="EMBL" id="BAC25476.1"/>
    </source>
</evidence>
<reference evidence="1" key="2">
    <citation type="journal article" date="2000" name="Genome Res.">
        <title>Normalization and subtraction of cap-trapper-selected cDNAs to prepare full-length cDNA libraries for rapid discovery of new genes.</title>
        <authorList>
            <person name="Carninci P."/>
            <person name="Shibata Y."/>
            <person name="Hayatsu N."/>
            <person name="Sugahara Y."/>
            <person name="Shibata K."/>
            <person name="Itoh M."/>
            <person name="Konno H."/>
            <person name="Okazaki Y."/>
            <person name="Muramatsu M."/>
            <person name="Hayashizaki Y."/>
        </authorList>
    </citation>
    <scope>NUCLEOTIDE SEQUENCE</scope>
    <source>
        <strain evidence="1">C57BL/6J</strain>
        <tissue evidence="1">Testis</tissue>
    </source>
</reference>
<dbReference type="AlphaFoldDB" id="Q8CER3"/>
<reference evidence="1" key="8">
    <citation type="journal article" date="2005" name="Science">
        <title>Antisense Transcription in the Mammalian Transcriptome.</title>
        <authorList>
            <consortium name="RIKEN Genome Exploration Research Group and Genome Science Group (Genome Network Project Core Group) and the FANTOM Consortium"/>
        </authorList>
    </citation>
    <scope>NUCLEOTIDE SEQUENCE</scope>
    <source>
        <strain evidence="1">C57BL/6J</strain>
        <tissue evidence="1">Testis</tissue>
    </source>
</reference>
<evidence type="ECO:0000313" key="2">
    <source>
        <dbReference type="MGI" id="MGI:1922508"/>
    </source>
</evidence>
<reference evidence="1" key="4">
    <citation type="submission" date="2000-07" db="EMBL/GenBank/DDBJ databases">
        <authorList>
            <person name="Adachi J."/>
            <person name="Aizawa K."/>
            <person name="Akahira S."/>
            <person name="Akimura T."/>
            <person name="Arai A."/>
            <person name="Aono H."/>
            <person name="Arakawa T."/>
            <person name="Bono H."/>
            <person name="Carninci P."/>
            <person name="Fukuda S."/>
            <person name="Fukunishi Y."/>
            <person name="Furuno M."/>
            <person name="Hanagaki T."/>
            <person name="Hara A."/>
            <person name="Hayatsu N."/>
            <person name="Hiramoto K."/>
            <person name="Hiraoka T."/>
            <person name="Hori F."/>
            <person name="Imotani K."/>
            <person name="Ishii Y."/>
            <person name="Itoh M."/>
            <person name="Izawa M."/>
            <person name="Kasukawa T."/>
            <person name="Kato H."/>
            <person name="Kawai J."/>
            <person name="Kojima Y."/>
            <person name="Konno H."/>
            <person name="Kouda M."/>
            <person name="Koya S."/>
            <person name="Kurihara C."/>
            <person name="Matsuyama T."/>
            <person name="Miyazaki A."/>
            <person name="Nishi K."/>
            <person name="Nomura K."/>
            <person name="Numazaki R."/>
            <person name="Ohno M."/>
            <person name="Okazaki Y."/>
            <person name="Okido T."/>
            <person name="Owa C."/>
            <person name="Saito H."/>
            <person name="Saito R."/>
            <person name="Sakai C."/>
            <person name="Sakai K."/>
            <person name="Sano H."/>
            <person name="Sasaki D."/>
            <person name="Shibata K."/>
            <person name="Shibata Y."/>
            <person name="Shinagawa A."/>
            <person name="Shiraki T."/>
            <person name="Sogabe Y."/>
            <person name="Suzuki H."/>
            <person name="Tagami M."/>
            <person name="Tagawa A."/>
            <person name="Takahashi F."/>
            <person name="Tanaka T."/>
            <person name="Tejima Y."/>
            <person name="Toya T."/>
            <person name="Yamamura T."/>
            <person name="Yasunishi A."/>
            <person name="Yoshida K."/>
            <person name="Yoshino M."/>
            <person name="Muramatsu M."/>
            <person name="Hayashizaki Y."/>
        </authorList>
    </citation>
    <scope>NUCLEOTIDE SEQUENCE</scope>
    <source>
        <strain evidence="1">C57BL/6J</strain>
        <tissue evidence="1">Testis</tissue>
    </source>
</reference>
<organism evidence="1">
    <name type="scientific">Mus musculus</name>
    <name type="common">Mouse</name>
    <dbReference type="NCBI Taxonomy" id="10090"/>
    <lineage>
        <taxon>Eukaryota</taxon>
        <taxon>Metazoa</taxon>
        <taxon>Chordata</taxon>
        <taxon>Craniata</taxon>
        <taxon>Vertebrata</taxon>
        <taxon>Euteleostomi</taxon>
        <taxon>Mammalia</taxon>
        <taxon>Eutheria</taxon>
        <taxon>Euarchontoglires</taxon>
        <taxon>Glires</taxon>
        <taxon>Rodentia</taxon>
        <taxon>Myomorpha</taxon>
        <taxon>Muroidea</taxon>
        <taxon>Muridae</taxon>
        <taxon>Murinae</taxon>
        <taxon>Mus</taxon>
        <taxon>Mus</taxon>
    </lineage>
</organism>
<name>Q8CER3_MOUSE</name>
<reference evidence="1" key="3">
    <citation type="journal article" date="2000" name="Genome Res.">
        <title>RIKEN integrated sequence analysis (RISA) system--384-format sequencing pipeline with 384 multicapillary sequencer.</title>
        <authorList>
            <person name="Shibata K."/>
            <person name="Itoh M."/>
            <person name="Aizawa K."/>
            <person name="Nagaoka S."/>
            <person name="Sasaki N."/>
            <person name="Carninci P."/>
            <person name="Konno H."/>
            <person name="Akiyama J."/>
            <person name="Nishi K."/>
            <person name="Kitsunai T."/>
            <person name="Tashiro H."/>
            <person name="Itoh M."/>
            <person name="Sumi N."/>
            <person name="Ishii Y."/>
            <person name="Nakamura S."/>
            <person name="Hazama M."/>
            <person name="Nishine T."/>
            <person name="Harada A."/>
            <person name="Yamamoto R."/>
            <person name="Matsumoto H."/>
            <person name="Sakaguchi S."/>
            <person name="Ikegami T."/>
            <person name="Kashiwagi K."/>
            <person name="Fujiwake S."/>
            <person name="Inoue K."/>
            <person name="Togawa Y."/>
            <person name="Izawa M."/>
            <person name="Ohara E."/>
            <person name="Watahiki M."/>
            <person name="Yoneda Y."/>
            <person name="Ishikawa T."/>
            <person name="Ozawa K."/>
            <person name="Tanaka T."/>
            <person name="Matsuura S."/>
            <person name="Kawai J."/>
            <person name="Okazaki Y."/>
            <person name="Muramatsu M."/>
            <person name="Inoue Y."/>
            <person name="Kira A."/>
            <person name="Hayashizaki Y."/>
        </authorList>
    </citation>
    <scope>NUCLEOTIDE SEQUENCE</scope>
    <source>
        <strain evidence="1">C57BL/6J</strain>
        <tissue evidence="1">Testis</tissue>
    </source>
</reference>
<gene>
    <name evidence="2" type="primary">4930563M21Rik</name>
    <name evidence="2" type="synonym">Rfpl3s</name>
</gene>
<accession>Q8CER3</accession>
<dbReference type="MGI" id="MGI:1922508">
    <property type="gene designation" value="4930563M21Rik"/>
</dbReference>
<protein>
    <submittedName>
        <fullName evidence="1">Uncharacterized protein</fullName>
    </submittedName>
</protein>
<proteinExistence type="evidence at transcript level"/>